<dbReference type="SUPFAM" id="SSF47781">
    <property type="entry name" value="RuvA domain 2-like"/>
    <property type="match status" value="3"/>
</dbReference>
<name>A0A840D5X1_9BACE</name>
<dbReference type="PANTHER" id="PTHR21180:SF32">
    <property type="entry name" value="ENDONUCLEASE_EXONUCLEASE_PHOSPHATASE FAMILY DOMAIN-CONTAINING PROTEIN 1"/>
    <property type="match status" value="1"/>
</dbReference>
<proteinExistence type="predicted"/>
<dbReference type="Gene3D" id="1.10.150.310">
    <property type="entry name" value="Tex RuvX-like domain-like"/>
    <property type="match status" value="1"/>
</dbReference>
<evidence type="ECO:0000256" key="1">
    <source>
        <dbReference type="SAM" id="Phobius"/>
    </source>
</evidence>
<dbReference type="InterPro" id="IPR010994">
    <property type="entry name" value="RuvA_2-like"/>
</dbReference>
<accession>A0A840D5X1</accession>
<dbReference type="Proteomes" id="UP000560658">
    <property type="component" value="Unassembled WGS sequence"/>
</dbReference>
<gene>
    <name evidence="2" type="ORF">GGR06_002696</name>
</gene>
<keyword evidence="1" id="KW-0472">Membrane</keyword>
<dbReference type="InterPro" id="IPR051675">
    <property type="entry name" value="Endo/Exo/Phosphatase_dom_1"/>
</dbReference>
<keyword evidence="3" id="KW-1185">Reference proteome</keyword>
<protein>
    <submittedName>
        <fullName evidence="2">Competence ComEA-like helix-hairpin-helix protein</fullName>
    </submittedName>
</protein>
<feature type="transmembrane region" description="Helical" evidence="1">
    <location>
        <begin position="16"/>
        <end position="34"/>
    </location>
</feature>
<dbReference type="GO" id="GO:0015628">
    <property type="term" value="P:protein secretion by the type II secretion system"/>
    <property type="evidence" value="ECO:0007669"/>
    <property type="project" value="TreeGrafter"/>
</dbReference>
<comment type="caution">
    <text evidence="2">The sequence shown here is derived from an EMBL/GenBank/DDBJ whole genome shotgun (WGS) entry which is preliminary data.</text>
</comment>
<keyword evidence="1" id="KW-1133">Transmembrane helix</keyword>
<evidence type="ECO:0000313" key="2">
    <source>
        <dbReference type="EMBL" id="MBB4044894.1"/>
    </source>
</evidence>
<dbReference type="RefSeq" id="WP_044160607.1">
    <property type="nucleotide sequence ID" value="NZ_JACIER010000011.1"/>
</dbReference>
<reference evidence="2" key="1">
    <citation type="submission" date="2020-08" db="EMBL/GenBank/DDBJ databases">
        <title>Genomic Encyclopedia of Type Strains, Phase IV (KMG-IV): sequencing the most valuable type-strain genomes for metagenomic binning, comparative biology and taxonomic classification.</title>
        <authorList>
            <person name="Goeker M."/>
        </authorList>
    </citation>
    <scope>NUCLEOTIDE SEQUENCE [LARGE SCALE GENOMIC DNA]</scope>
    <source>
        <strain evidence="2">DSM 105720</strain>
    </source>
</reference>
<dbReference type="EMBL" id="JACIER010000011">
    <property type="protein sequence ID" value="MBB4044894.1"/>
    <property type="molecule type" value="Genomic_DNA"/>
</dbReference>
<keyword evidence="1" id="KW-0812">Transmembrane</keyword>
<organism evidence="2 3">
    <name type="scientific">Bacteroides reticulotermitis</name>
    <dbReference type="NCBI Taxonomy" id="1133319"/>
    <lineage>
        <taxon>Bacteria</taxon>
        <taxon>Pseudomonadati</taxon>
        <taxon>Bacteroidota</taxon>
        <taxon>Bacteroidia</taxon>
        <taxon>Bacteroidales</taxon>
        <taxon>Bacteroidaceae</taxon>
        <taxon>Bacteroides</taxon>
    </lineage>
</organism>
<dbReference type="PANTHER" id="PTHR21180">
    <property type="entry name" value="ENDONUCLEASE/EXONUCLEASE/PHOSPHATASE FAMILY DOMAIN-CONTAINING PROTEIN 1"/>
    <property type="match status" value="1"/>
</dbReference>
<dbReference type="Gene3D" id="1.10.150.280">
    <property type="entry name" value="AF1531-like domain"/>
    <property type="match status" value="2"/>
</dbReference>
<evidence type="ECO:0000313" key="3">
    <source>
        <dbReference type="Proteomes" id="UP000560658"/>
    </source>
</evidence>
<dbReference type="AlphaFoldDB" id="A0A840D5X1"/>
<sequence length="303" mass="35621">MWKDFFYFTKTQRRGILILILLIIGVNMIPLLLFPPTVEPIDEQVRTQRELTYNRFLTSVRKTEAKNRYTKNWYSKAYSPKEIRLTSFDPNTADSTTFSNLGLPPWMIRNILRYRSKSGKFRQAADFGKIYGLTEKQFQELHPYIRIAESFSRKDTINLRMEVKEKYDSIYKYPAGTLVNLNEADTTELKKIPGIGSSIARMIVNYRRKLGAFYCIEQLQEIHLKVDMLRPWLSVESNSTKRININTAGIEQLMRHPYINFAQAKAIVEYRKKKGKLKSFTQLSLYDEFSPADFDKLSHYISF</sequence>
<dbReference type="GO" id="GO:0015627">
    <property type="term" value="C:type II protein secretion system complex"/>
    <property type="evidence" value="ECO:0007669"/>
    <property type="project" value="TreeGrafter"/>
</dbReference>
<dbReference type="Pfam" id="PF12836">
    <property type="entry name" value="HHH_3"/>
    <property type="match status" value="3"/>
</dbReference>